<proteinExistence type="predicted"/>
<dbReference type="EMBL" id="NMWU01000048">
    <property type="protein sequence ID" value="PLS30054.1"/>
    <property type="molecule type" value="Genomic_DNA"/>
</dbReference>
<protein>
    <submittedName>
        <fullName evidence="1">Uncharacterized protein</fullName>
    </submittedName>
</protein>
<accession>A0A2N5J774</accession>
<dbReference type="AlphaFoldDB" id="A0A2N5J774"/>
<reference evidence="1 2" key="1">
    <citation type="submission" date="2017-07" db="EMBL/GenBank/DDBJ databases">
        <title>Bifidobacterium novel species.</title>
        <authorList>
            <person name="Lugli G.A."/>
            <person name="Milani C."/>
            <person name="Duranti S."/>
            <person name="Mangifesta M."/>
        </authorList>
    </citation>
    <scope>NUCLEOTIDE SEQUENCE [LARGE SCALE GENOMIC DNA]</scope>
    <source>
        <strain evidence="2">Uis1B</strain>
    </source>
</reference>
<name>A0A2N5J774_9BIFI</name>
<evidence type="ECO:0000313" key="2">
    <source>
        <dbReference type="Proteomes" id="UP000235050"/>
    </source>
</evidence>
<sequence length="112" mass="12587">MTTRKNNNTRREPGTDMPIALLADGRMMDLTGRSCNLVIQFAYPDTIGCSTIAVMHLRSDDKLADLCVNSDLDEKSRVRFASLLEATARGLRHYRPGEVGMEDMPREEDPDE</sequence>
<keyword evidence="2" id="KW-1185">Reference proteome</keyword>
<organism evidence="1 2">
    <name type="scientific">Bifidobacterium margollesii</name>
    <dbReference type="NCBI Taxonomy" id="2020964"/>
    <lineage>
        <taxon>Bacteria</taxon>
        <taxon>Bacillati</taxon>
        <taxon>Actinomycetota</taxon>
        <taxon>Actinomycetes</taxon>
        <taxon>Bifidobacteriales</taxon>
        <taxon>Bifidobacteriaceae</taxon>
        <taxon>Bifidobacterium</taxon>
    </lineage>
</organism>
<evidence type="ECO:0000313" key="1">
    <source>
        <dbReference type="EMBL" id="PLS30054.1"/>
    </source>
</evidence>
<comment type="caution">
    <text evidence="1">The sequence shown here is derived from an EMBL/GenBank/DDBJ whole genome shotgun (WGS) entry which is preliminary data.</text>
</comment>
<dbReference type="Proteomes" id="UP000235050">
    <property type="component" value="Unassembled WGS sequence"/>
</dbReference>
<dbReference type="OrthoDB" id="3233479at2"/>
<gene>
    <name evidence="1" type="ORF">Uis1B_2105</name>
</gene>
<dbReference type="RefSeq" id="WP_101618230.1">
    <property type="nucleotide sequence ID" value="NZ_NMWU01000048.1"/>
</dbReference>